<dbReference type="InterPro" id="IPR020599">
    <property type="entry name" value="Transl_elong_fac_P/YeiP"/>
</dbReference>
<comment type="similarity">
    <text evidence="3 7 9">Belongs to the elongation factor P family.</text>
</comment>
<dbReference type="UniPathway" id="UPA00345"/>
<evidence type="ECO:0000256" key="2">
    <source>
        <dbReference type="ARBA" id="ARBA00004815"/>
    </source>
</evidence>
<accession>D1C1W1</accession>
<dbReference type="InterPro" id="IPR013852">
    <property type="entry name" value="Transl_elong_P/YeiP_CS"/>
</dbReference>
<dbReference type="Gene3D" id="2.40.50.140">
    <property type="entry name" value="Nucleic acid-binding proteins"/>
    <property type="match status" value="2"/>
</dbReference>
<dbReference type="CDD" id="cd04470">
    <property type="entry name" value="S1_EF-P_repeat_1"/>
    <property type="match status" value="1"/>
</dbReference>
<keyword evidence="4 7" id="KW-0963">Cytoplasm</keyword>
<evidence type="ECO:0000313" key="12">
    <source>
        <dbReference type="EMBL" id="ACZ38228.1"/>
    </source>
</evidence>
<dbReference type="PANTHER" id="PTHR30053:SF12">
    <property type="entry name" value="ELONGATION FACTOR P (EF-P) FAMILY PROTEIN"/>
    <property type="match status" value="1"/>
</dbReference>
<dbReference type="InterPro" id="IPR012340">
    <property type="entry name" value="NA-bd_OB-fold"/>
</dbReference>
<dbReference type="FunCoup" id="D1C1W1">
    <property type="interactions" value="461"/>
</dbReference>
<evidence type="ECO:0000259" key="11">
    <source>
        <dbReference type="SMART" id="SM01185"/>
    </source>
</evidence>
<name>D1C1W1_SPHTD</name>
<dbReference type="InterPro" id="IPR001059">
    <property type="entry name" value="Transl_elong_P/YeiP_cen"/>
</dbReference>
<keyword evidence="13" id="KW-1185">Reference proteome</keyword>
<dbReference type="InterPro" id="IPR014722">
    <property type="entry name" value="Rib_uL2_dom2"/>
</dbReference>
<evidence type="ECO:0000256" key="3">
    <source>
        <dbReference type="ARBA" id="ARBA00009479"/>
    </source>
</evidence>
<evidence type="ECO:0000256" key="8">
    <source>
        <dbReference type="NCBIfam" id="TIGR00038"/>
    </source>
</evidence>
<reference evidence="13" key="1">
    <citation type="submission" date="2009-11" db="EMBL/GenBank/DDBJ databases">
        <title>The complete chromosome 1 of Sphaerobacter thermophilus DSM 20745.</title>
        <authorList>
            <person name="Lucas S."/>
            <person name="Copeland A."/>
            <person name="Lapidus A."/>
            <person name="Glavina del Rio T."/>
            <person name="Dalin E."/>
            <person name="Tice H."/>
            <person name="Bruce D."/>
            <person name="Goodwin L."/>
            <person name="Pitluck S."/>
            <person name="Kyrpides N."/>
            <person name="Mavromatis K."/>
            <person name="Ivanova N."/>
            <person name="Mikhailova N."/>
            <person name="LaButti K.M."/>
            <person name="Clum A."/>
            <person name="Sun H.I."/>
            <person name="Brettin T."/>
            <person name="Detter J.C."/>
            <person name="Han C."/>
            <person name="Larimer F."/>
            <person name="Land M."/>
            <person name="Hauser L."/>
            <person name="Markowitz V."/>
            <person name="Cheng J.F."/>
            <person name="Hugenholtz P."/>
            <person name="Woyke T."/>
            <person name="Wu D."/>
            <person name="Steenblock K."/>
            <person name="Schneider S."/>
            <person name="Pukall R."/>
            <person name="Goeker M."/>
            <person name="Klenk H.P."/>
            <person name="Eisen J.A."/>
        </authorList>
    </citation>
    <scope>NUCLEOTIDE SEQUENCE [LARGE SCALE GENOMIC DNA]</scope>
    <source>
        <strain evidence="13">ATCC 49802 / DSM 20745 / S 6022</strain>
    </source>
</reference>
<protein>
    <recommendedName>
        <fullName evidence="7 8">Elongation factor P</fullName>
        <shortName evidence="7">EF-P</shortName>
    </recommendedName>
</protein>
<proteinExistence type="inferred from homology"/>
<evidence type="ECO:0000259" key="10">
    <source>
        <dbReference type="SMART" id="SM00841"/>
    </source>
</evidence>
<dbReference type="Pfam" id="PF09285">
    <property type="entry name" value="Elong-fact-P_C"/>
    <property type="match status" value="1"/>
</dbReference>
<dbReference type="FunFam" id="2.40.50.140:FF:000004">
    <property type="entry name" value="Elongation factor P"/>
    <property type="match status" value="1"/>
</dbReference>
<dbReference type="NCBIfam" id="NF001810">
    <property type="entry name" value="PRK00529.1"/>
    <property type="match status" value="1"/>
</dbReference>
<dbReference type="FunFam" id="2.40.50.140:FF:000009">
    <property type="entry name" value="Elongation factor P"/>
    <property type="match status" value="1"/>
</dbReference>
<dbReference type="HAMAP" id="MF_00141">
    <property type="entry name" value="EF_P"/>
    <property type="match status" value="1"/>
</dbReference>
<dbReference type="GO" id="GO:0043043">
    <property type="term" value="P:peptide biosynthetic process"/>
    <property type="evidence" value="ECO:0007669"/>
    <property type="project" value="InterPro"/>
</dbReference>
<dbReference type="HOGENOM" id="CLU_074944_0_1_0"/>
<reference evidence="12 13" key="2">
    <citation type="journal article" date="2010" name="Stand. Genomic Sci.">
        <title>Complete genome sequence of Desulfohalobium retbaense type strain (HR(100)).</title>
        <authorList>
            <person name="Spring S."/>
            <person name="Nolan M."/>
            <person name="Lapidus A."/>
            <person name="Glavina Del Rio T."/>
            <person name="Copeland A."/>
            <person name="Tice H."/>
            <person name="Cheng J.F."/>
            <person name="Lucas S."/>
            <person name="Land M."/>
            <person name="Chen F."/>
            <person name="Bruce D."/>
            <person name="Goodwin L."/>
            <person name="Pitluck S."/>
            <person name="Ivanova N."/>
            <person name="Mavromatis K."/>
            <person name="Mikhailova N."/>
            <person name="Pati A."/>
            <person name="Chen A."/>
            <person name="Palaniappan K."/>
            <person name="Hauser L."/>
            <person name="Chang Y.J."/>
            <person name="Jeffries C.D."/>
            <person name="Munk C."/>
            <person name="Kiss H."/>
            <person name="Chain P."/>
            <person name="Han C."/>
            <person name="Brettin T."/>
            <person name="Detter J.C."/>
            <person name="Schuler E."/>
            <person name="Goker M."/>
            <person name="Rohde M."/>
            <person name="Bristow J."/>
            <person name="Eisen J.A."/>
            <person name="Markowitz V."/>
            <person name="Hugenholtz P."/>
            <person name="Kyrpides N.C."/>
            <person name="Klenk H.P."/>
        </authorList>
    </citation>
    <scope>NUCLEOTIDE SEQUENCE [LARGE SCALE GENOMIC DNA]</scope>
    <source>
        <strain evidence="13">ATCC 49802 / DSM 20745 / S 6022</strain>
    </source>
</reference>
<gene>
    <name evidence="7" type="primary">efp</name>
    <name evidence="12" type="ordered locus">Sthe_0791</name>
</gene>
<organism evidence="12 13">
    <name type="scientific">Sphaerobacter thermophilus (strain ATCC 49802 / DSM 20745 / KCCM 41009 / NCIMB 13125 / S 6022)</name>
    <dbReference type="NCBI Taxonomy" id="479434"/>
    <lineage>
        <taxon>Bacteria</taxon>
        <taxon>Pseudomonadati</taxon>
        <taxon>Thermomicrobiota</taxon>
        <taxon>Thermomicrobia</taxon>
        <taxon>Sphaerobacterales</taxon>
        <taxon>Sphaerobacterineae</taxon>
        <taxon>Sphaerobacteraceae</taxon>
        <taxon>Sphaerobacter</taxon>
    </lineage>
</organism>
<dbReference type="EMBL" id="CP001823">
    <property type="protein sequence ID" value="ACZ38228.1"/>
    <property type="molecule type" value="Genomic_DNA"/>
</dbReference>
<dbReference type="eggNOG" id="COG0231">
    <property type="taxonomic scope" value="Bacteria"/>
</dbReference>
<dbReference type="SMART" id="SM00841">
    <property type="entry name" value="Elong-fact-P_C"/>
    <property type="match status" value="1"/>
</dbReference>
<dbReference type="Proteomes" id="UP000002027">
    <property type="component" value="Chromosome 1"/>
</dbReference>
<comment type="subcellular location">
    <subcellularLocation>
        <location evidence="1 7">Cytoplasm</location>
    </subcellularLocation>
</comment>
<dbReference type="SUPFAM" id="SSF50249">
    <property type="entry name" value="Nucleic acid-binding proteins"/>
    <property type="match status" value="2"/>
</dbReference>
<feature type="domain" description="Translation elongation factor P/YeiP central" evidence="11">
    <location>
        <begin position="67"/>
        <end position="121"/>
    </location>
</feature>
<evidence type="ECO:0000256" key="6">
    <source>
        <dbReference type="ARBA" id="ARBA00022917"/>
    </source>
</evidence>
<dbReference type="CDD" id="cd05794">
    <property type="entry name" value="S1_EF-P_repeat_2"/>
    <property type="match status" value="1"/>
</dbReference>
<dbReference type="InterPro" id="IPR011768">
    <property type="entry name" value="Transl_elongation_fac_P"/>
</dbReference>
<dbReference type="NCBIfam" id="TIGR00038">
    <property type="entry name" value="efp"/>
    <property type="match status" value="1"/>
</dbReference>
<dbReference type="STRING" id="479434.Sthe_0791"/>
<evidence type="ECO:0000256" key="7">
    <source>
        <dbReference type="HAMAP-Rule" id="MF_00141"/>
    </source>
</evidence>
<dbReference type="InterPro" id="IPR008991">
    <property type="entry name" value="Translation_prot_SH3-like_sf"/>
</dbReference>
<comment type="pathway">
    <text evidence="2 7">Protein biosynthesis; polypeptide chain elongation.</text>
</comment>
<dbReference type="FunFam" id="2.30.30.30:FF:000003">
    <property type="entry name" value="Elongation factor P"/>
    <property type="match status" value="1"/>
</dbReference>
<dbReference type="RefSeq" id="WP_012871275.1">
    <property type="nucleotide sequence ID" value="NC_013523.1"/>
</dbReference>
<feature type="domain" description="Elongation factor P C-terminal" evidence="10">
    <location>
        <begin position="129"/>
        <end position="184"/>
    </location>
</feature>
<dbReference type="Gene3D" id="2.30.30.30">
    <property type="match status" value="1"/>
</dbReference>
<keyword evidence="6 7" id="KW-0648">Protein biosynthesis</keyword>
<dbReference type="InterPro" id="IPR013185">
    <property type="entry name" value="Transl_elong_KOW-like"/>
</dbReference>
<dbReference type="OrthoDB" id="9801844at2"/>
<dbReference type="SMART" id="SM01185">
    <property type="entry name" value="EFP"/>
    <property type="match status" value="1"/>
</dbReference>
<evidence type="ECO:0000256" key="4">
    <source>
        <dbReference type="ARBA" id="ARBA00022490"/>
    </source>
</evidence>
<dbReference type="Pfam" id="PF01132">
    <property type="entry name" value="EFP"/>
    <property type="match status" value="1"/>
</dbReference>
<dbReference type="KEGG" id="sti:Sthe_0791"/>
<keyword evidence="5 7" id="KW-0251">Elongation factor</keyword>
<dbReference type="GO" id="GO:0003746">
    <property type="term" value="F:translation elongation factor activity"/>
    <property type="evidence" value="ECO:0007669"/>
    <property type="project" value="UniProtKB-UniRule"/>
</dbReference>
<dbReference type="PROSITE" id="PS01275">
    <property type="entry name" value="EFP"/>
    <property type="match status" value="1"/>
</dbReference>
<dbReference type="GO" id="GO:0005829">
    <property type="term" value="C:cytosol"/>
    <property type="evidence" value="ECO:0007669"/>
    <property type="project" value="UniProtKB-ARBA"/>
</dbReference>
<comment type="function">
    <text evidence="7">Involved in peptide bond synthesis. Stimulates efficient translation and peptide-bond synthesis on native or reconstituted 70S ribosomes in vitro. Probably functions indirectly by altering the affinity of the ribosome for aminoacyl-tRNA, thus increasing their reactivity as acceptors for peptidyl transferase.</text>
</comment>
<dbReference type="AlphaFoldDB" id="D1C1W1"/>
<dbReference type="SUPFAM" id="SSF50104">
    <property type="entry name" value="Translation proteins SH3-like domain"/>
    <property type="match status" value="1"/>
</dbReference>
<dbReference type="InParanoid" id="D1C1W1"/>
<dbReference type="PIRSF" id="PIRSF005901">
    <property type="entry name" value="EF-P"/>
    <property type="match status" value="1"/>
</dbReference>
<dbReference type="InterPro" id="IPR015365">
    <property type="entry name" value="Elong-fact-P_C"/>
</dbReference>
<evidence type="ECO:0000256" key="9">
    <source>
        <dbReference type="RuleBase" id="RU004389"/>
    </source>
</evidence>
<dbReference type="Pfam" id="PF08207">
    <property type="entry name" value="EFP_N"/>
    <property type="match status" value="1"/>
</dbReference>
<sequence>MIDTGDLRKGLTLEMNGELVRVVDFQHVKQGRGSAFVRLSLRNLRTGTITQQTFQAGSKFTPVRLERQRVQYLYNDEGQYHFMDVDTFEQFALDKETLGDAVNYLIENETIDLLTHNGQPIDVELPVTVNLRVEQTEPGVRGDTAAGGSKPARLETGLTINVPLFINEGDVVTVDTRTGEYLGRVN</sequence>
<evidence type="ECO:0000256" key="5">
    <source>
        <dbReference type="ARBA" id="ARBA00022768"/>
    </source>
</evidence>
<evidence type="ECO:0000313" key="13">
    <source>
        <dbReference type="Proteomes" id="UP000002027"/>
    </source>
</evidence>
<dbReference type="PANTHER" id="PTHR30053">
    <property type="entry name" value="ELONGATION FACTOR P"/>
    <property type="match status" value="1"/>
</dbReference>
<evidence type="ECO:0000256" key="1">
    <source>
        <dbReference type="ARBA" id="ARBA00004496"/>
    </source>
</evidence>